<proteinExistence type="predicted"/>
<dbReference type="GO" id="GO:0000070">
    <property type="term" value="P:mitotic sister chromatid segregation"/>
    <property type="evidence" value="ECO:0007669"/>
    <property type="project" value="TreeGrafter"/>
</dbReference>
<keyword evidence="2" id="KW-1185">Reference proteome</keyword>
<dbReference type="HOGENOM" id="CLU_1558756_0_0_1"/>
<dbReference type="InParanoid" id="H2ZBP1"/>
<sequence>MNPSSMPVLSKSLLPKLRSLPEDSPTYYIKMLIHCMVKWKMGMDLLSLIYDWFTASNSQPDQQKSSKKRKRSTSKTAKKSKLVCFIETTNDCRVAPALSYLRCCVDDHVIMDTLLADQQCFEKLESIIEFLNLCTVEVTKRLHNNDPTMDKWSDAMLINALDIQASLLAQVF</sequence>
<dbReference type="PANTHER" id="PTHR16199">
    <property type="entry name" value="CONDENSIN-2 COMPLEX SUBUNIT G2"/>
    <property type="match status" value="1"/>
</dbReference>
<dbReference type="GO" id="GO:0005634">
    <property type="term" value="C:nucleus"/>
    <property type="evidence" value="ECO:0007669"/>
    <property type="project" value="TreeGrafter"/>
</dbReference>
<dbReference type="Ensembl" id="ENSCSAVT00000015180.1">
    <property type="protein sequence ID" value="ENSCSAVP00000015006.1"/>
    <property type="gene ID" value="ENSCSAVG00000008790.1"/>
</dbReference>
<accession>H2ZBP1</accession>
<evidence type="ECO:0000313" key="1">
    <source>
        <dbReference type="Ensembl" id="ENSCSAVP00000015006.1"/>
    </source>
</evidence>
<dbReference type="GO" id="GO:0000796">
    <property type="term" value="C:condensin complex"/>
    <property type="evidence" value="ECO:0007669"/>
    <property type="project" value="TreeGrafter"/>
</dbReference>
<name>H2ZBP1_CIOSA</name>
<dbReference type="Proteomes" id="UP000007875">
    <property type="component" value="Unassembled WGS sequence"/>
</dbReference>
<dbReference type="AlphaFoldDB" id="H2ZBP1"/>
<reference evidence="1" key="2">
    <citation type="submission" date="2025-08" db="UniProtKB">
        <authorList>
            <consortium name="Ensembl"/>
        </authorList>
    </citation>
    <scope>IDENTIFICATION</scope>
</reference>
<dbReference type="PANTHER" id="PTHR16199:SF4">
    <property type="entry name" value="CONDENSIN-2 COMPLEX SUBUNIT G2"/>
    <property type="match status" value="1"/>
</dbReference>
<evidence type="ECO:0000313" key="2">
    <source>
        <dbReference type="Proteomes" id="UP000007875"/>
    </source>
</evidence>
<reference evidence="1" key="3">
    <citation type="submission" date="2025-09" db="UniProtKB">
        <authorList>
            <consortium name="Ensembl"/>
        </authorList>
    </citation>
    <scope>IDENTIFICATION</scope>
</reference>
<reference evidence="2" key="1">
    <citation type="submission" date="2003-08" db="EMBL/GenBank/DDBJ databases">
        <authorList>
            <person name="Birren B."/>
            <person name="Nusbaum C."/>
            <person name="Abebe A."/>
            <person name="Abouelleil A."/>
            <person name="Adekoya E."/>
            <person name="Ait-zahra M."/>
            <person name="Allen N."/>
            <person name="Allen T."/>
            <person name="An P."/>
            <person name="Anderson M."/>
            <person name="Anderson S."/>
            <person name="Arachchi H."/>
            <person name="Armbruster J."/>
            <person name="Bachantsang P."/>
            <person name="Baldwin J."/>
            <person name="Barry A."/>
            <person name="Bayul T."/>
            <person name="Blitshsteyn B."/>
            <person name="Bloom T."/>
            <person name="Blye J."/>
            <person name="Boguslavskiy L."/>
            <person name="Borowsky M."/>
            <person name="Boukhgalter B."/>
            <person name="Brunache A."/>
            <person name="Butler J."/>
            <person name="Calixte N."/>
            <person name="Calvo S."/>
            <person name="Camarata J."/>
            <person name="Campo K."/>
            <person name="Chang J."/>
            <person name="Cheshatsang Y."/>
            <person name="Citroen M."/>
            <person name="Collymore A."/>
            <person name="Considine T."/>
            <person name="Cook A."/>
            <person name="Cooke P."/>
            <person name="Corum B."/>
            <person name="Cuomo C."/>
            <person name="David R."/>
            <person name="Dawoe T."/>
            <person name="Degray S."/>
            <person name="Dodge S."/>
            <person name="Dooley K."/>
            <person name="Dorje P."/>
            <person name="Dorjee K."/>
            <person name="Dorris L."/>
            <person name="Duffey N."/>
            <person name="Dupes A."/>
            <person name="Elkins T."/>
            <person name="Engels R."/>
            <person name="Erickson J."/>
            <person name="Farina A."/>
            <person name="Faro S."/>
            <person name="Ferreira P."/>
            <person name="Fischer H."/>
            <person name="Fitzgerald M."/>
            <person name="Foley K."/>
            <person name="Gage D."/>
            <person name="Galagan J."/>
            <person name="Gearin G."/>
            <person name="Gnerre S."/>
            <person name="Gnirke A."/>
            <person name="Goyette A."/>
            <person name="Graham J."/>
            <person name="Grandbois E."/>
            <person name="Gyaltsen K."/>
            <person name="Hafez N."/>
            <person name="Hagopian D."/>
            <person name="Hagos B."/>
            <person name="Hall J."/>
            <person name="Hatcher B."/>
            <person name="Heller A."/>
            <person name="Higgins H."/>
            <person name="Honan T."/>
            <person name="Horn A."/>
            <person name="Houde N."/>
            <person name="Hughes L."/>
            <person name="Hulme W."/>
            <person name="Husby E."/>
            <person name="Iliev I."/>
            <person name="Jaffe D."/>
            <person name="Jones C."/>
            <person name="Kamal M."/>
            <person name="Kamat A."/>
            <person name="Kamvysselis M."/>
            <person name="Karlsson E."/>
            <person name="Kells C."/>
            <person name="Kieu A."/>
            <person name="Kisner P."/>
            <person name="Kodira C."/>
            <person name="Kulbokas E."/>
            <person name="Labutti K."/>
            <person name="Lama D."/>
            <person name="Landers T."/>
            <person name="Leger J."/>
            <person name="Levine S."/>
            <person name="Lewis D."/>
            <person name="Lewis T."/>
            <person name="Lindblad-toh K."/>
            <person name="Liu X."/>
            <person name="Lokyitsang T."/>
            <person name="Lokyitsang Y."/>
            <person name="Lucien O."/>
            <person name="Lui A."/>
            <person name="Ma L.J."/>
            <person name="Mabbitt R."/>
            <person name="Macdonald J."/>
            <person name="Maclean C."/>
            <person name="Major J."/>
            <person name="Manning J."/>
            <person name="Marabella R."/>
            <person name="Maru K."/>
            <person name="Matthews C."/>
            <person name="Mauceli E."/>
            <person name="Mccarthy M."/>
            <person name="Mcdonough S."/>
            <person name="Mcghee T."/>
            <person name="Meldrim J."/>
            <person name="Meneus L."/>
            <person name="Mesirov J."/>
            <person name="Mihalev A."/>
            <person name="Mihova T."/>
            <person name="Mikkelsen T."/>
            <person name="Mlenga V."/>
            <person name="Moru K."/>
            <person name="Mozes J."/>
            <person name="Mulrain L."/>
            <person name="Munson G."/>
            <person name="Naylor J."/>
            <person name="Newes C."/>
            <person name="Nguyen C."/>
            <person name="Nguyen N."/>
            <person name="Nguyen T."/>
            <person name="Nicol R."/>
            <person name="Nielsen C."/>
            <person name="Nizzari M."/>
            <person name="Norbu C."/>
            <person name="Norbu N."/>
            <person name="O'donnell P."/>
            <person name="Okoawo O."/>
            <person name="O'leary S."/>
            <person name="Omotosho B."/>
            <person name="O'neill K."/>
            <person name="Osman S."/>
            <person name="Parker S."/>
            <person name="Perrin D."/>
            <person name="Phunkhang P."/>
            <person name="Piqani B."/>
            <person name="Purcell S."/>
            <person name="Rachupka T."/>
            <person name="Ramasamy U."/>
            <person name="Rameau R."/>
            <person name="Ray V."/>
            <person name="Raymond C."/>
            <person name="Retta R."/>
            <person name="Richardson S."/>
            <person name="Rise C."/>
            <person name="Rodriguez J."/>
            <person name="Rogers J."/>
            <person name="Rogov P."/>
            <person name="Rutman M."/>
            <person name="Schupbach R."/>
            <person name="Seaman C."/>
            <person name="Settipalli S."/>
            <person name="Sharpe T."/>
            <person name="Sheridan J."/>
            <person name="Sherpa N."/>
            <person name="Shi J."/>
            <person name="Smirnov S."/>
            <person name="Smith C."/>
            <person name="Sougnez C."/>
            <person name="Spencer B."/>
            <person name="Stalker J."/>
            <person name="Stange-thomann N."/>
            <person name="Stavropoulos S."/>
            <person name="Stetson K."/>
            <person name="Stone C."/>
            <person name="Stone S."/>
            <person name="Stubbs M."/>
            <person name="Talamas J."/>
            <person name="Tchuinga P."/>
            <person name="Tenzing P."/>
            <person name="Tesfaye S."/>
            <person name="Theodore J."/>
            <person name="Thoulutsang Y."/>
            <person name="Topham K."/>
            <person name="Towey S."/>
            <person name="Tsamla T."/>
            <person name="Tsomo N."/>
            <person name="Vallee D."/>
            <person name="Vassiliev H."/>
            <person name="Venkataraman V."/>
            <person name="Vinson J."/>
            <person name="Vo A."/>
            <person name="Wade C."/>
            <person name="Wang S."/>
            <person name="Wangchuk T."/>
            <person name="Wangdi T."/>
            <person name="Whittaker C."/>
            <person name="Wilkinson J."/>
            <person name="Wu Y."/>
            <person name="Wyman D."/>
            <person name="Yadav S."/>
            <person name="Yang S."/>
            <person name="Yang X."/>
            <person name="Yeager S."/>
            <person name="Yee E."/>
            <person name="Young G."/>
            <person name="Zainoun J."/>
            <person name="Zembeck L."/>
            <person name="Zimmer A."/>
            <person name="Zody M."/>
            <person name="Lander E."/>
        </authorList>
    </citation>
    <scope>NUCLEOTIDE SEQUENCE [LARGE SCALE GENOMIC DNA]</scope>
</reference>
<organism evidence="1 2">
    <name type="scientific">Ciona savignyi</name>
    <name type="common">Pacific transparent sea squirt</name>
    <dbReference type="NCBI Taxonomy" id="51511"/>
    <lineage>
        <taxon>Eukaryota</taxon>
        <taxon>Metazoa</taxon>
        <taxon>Chordata</taxon>
        <taxon>Tunicata</taxon>
        <taxon>Ascidiacea</taxon>
        <taxon>Phlebobranchia</taxon>
        <taxon>Cionidae</taxon>
        <taxon>Ciona</taxon>
    </lineage>
</organism>
<protein>
    <submittedName>
        <fullName evidence="1">Uncharacterized protein</fullName>
    </submittedName>
</protein>